<dbReference type="EMBL" id="CADEBC010000595">
    <property type="protein sequence ID" value="CAB3258023.1"/>
    <property type="molecule type" value="Genomic_DNA"/>
</dbReference>
<evidence type="ECO:0000313" key="3">
    <source>
        <dbReference type="Proteomes" id="UP000494106"/>
    </source>
</evidence>
<organism evidence="2 3">
    <name type="scientific">Arctia plantaginis</name>
    <name type="common">Wood tiger moth</name>
    <name type="synonym">Phalaena plantaginis</name>
    <dbReference type="NCBI Taxonomy" id="874455"/>
    <lineage>
        <taxon>Eukaryota</taxon>
        <taxon>Metazoa</taxon>
        <taxon>Ecdysozoa</taxon>
        <taxon>Arthropoda</taxon>
        <taxon>Hexapoda</taxon>
        <taxon>Insecta</taxon>
        <taxon>Pterygota</taxon>
        <taxon>Neoptera</taxon>
        <taxon>Endopterygota</taxon>
        <taxon>Lepidoptera</taxon>
        <taxon>Glossata</taxon>
        <taxon>Ditrysia</taxon>
        <taxon>Noctuoidea</taxon>
        <taxon>Erebidae</taxon>
        <taxon>Arctiinae</taxon>
        <taxon>Arctia</taxon>
    </lineage>
</organism>
<name>A0A8S1B5W5_ARCPL</name>
<accession>A0A8S1B5W5</accession>
<feature type="region of interest" description="Disordered" evidence="1">
    <location>
        <begin position="52"/>
        <end position="74"/>
    </location>
</feature>
<reference evidence="2 3" key="1">
    <citation type="submission" date="2020-04" db="EMBL/GenBank/DDBJ databases">
        <authorList>
            <person name="Wallbank WR R."/>
            <person name="Pardo Diaz C."/>
            <person name="Kozak K."/>
            <person name="Martin S."/>
            <person name="Jiggins C."/>
            <person name="Moest M."/>
            <person name="Warren A I."/>
            <person name="Byers J.R.P. K."/>
            <person name="Montejo-Kovacevich G."/>
            <person name="Yen C E."/>
        </authorList>
    </citation>
    <scope>NUCLEOTIDE SEQUENCE [LARGE SCALE GENOMIC DNA]</scope>
</reference>
<evidence type="ECO:0000313" key="2">
    <source>
        <dbReference type="EMBL" id="CAB3258023.1"/>
    </source>
</evidence>
<dbReference type="AlphaFoldDB" id="A0A8S1B5W5"/>
<keyword evidence="3" id="KW-1185">Reference proteome</keyword>
<comment type="caution">
    <text evidence="2">The sequence shown here is derived from an EMBL/GenBank/DDBJ whole genome shotgun (WGS) entry which is preliminary data.</text>
</comment>
<sequence>MFSPTMRVRIVAKYNVLNSFLDPTSHWGLHSIIRRAAQRNRLHCVKVRVKLGSGGQQEGSGPRSHKITMSGETG</sequence>
<evidence type="ECO:0000256" key="1">
    <source>
        <dbReference type="SAM" id="MobiDB-lite"/>
    </source>
</evidence>
<gene>
    <name evidence="2" type="ORF">APLA_LOCUS16340</name>
</gene>
<dbReference type="Proteomes" id="UP000494106">
    <property type="component" value="Unassembled WGS sequence"/>
</dbReference>
<proteinExistence type="predicted"/>
<protein>
    <submittedName>
        <fullName evidence="2">Uncharacterized protein</fullName>
    </submittedName>
</protein>